<dbReference type="Proteomes" id="UP000005631">
    <property type="component" value="Chromosome"/>
</dbReference>
<evidence type="ECO:0000256" key="1">
    <source>
        <dbReference type="SAM" id="Phobius"/>
    </source>
</evidence>
<reference evidence="2 3" key="1">
    <citation type="journal article" date="2012" name="Stand. Genomic Sci.">
        <title>Genome sequence of the orange-pigmented seawater bacterium Owenweeksia hongkongensis type strain (UST20020801(T)).</title>
        <authorList>
            <person name="Riedel T."/>
            <person name="Held B."/>
            <person name="Nolan M."/>
            <person name="Lucas S."/>
            <person name="Lapidus A."/>
            <person name="Tice H."/>
            <person name="Del Rio T.G."/>
            <person name="Cheng J.F."/>
            <person name="Han C."/>
            <person name="Tapia R."/>
            <person name="Goodwin L.A."/>
            <person name="Pitluck S."/>
            <person name="Liolios K."/>
            <person name="Mavromatis K."/>
            <person name="Pagani I."/>
            <person name="Ivanova N."/>
            <person name="Mikhailova N."/>
            <person name="Pati A."/>
            <person name="Chen A."/>
            <person name="Palaniappan K."/>
            <person name="Rohde M."/>
            <person name="Tindall B.J."/>
            <person name="Detter J.C."/>
            <person name="Goker M."/>
            <person name="Woyke T."/>
            <person name="Bristow J."/>
            <person name="Eisen J.A."/>
            <person name="Markowitz V."/>
            <person name="Hugenholtz P."/>
            <person name="Klenk H.P."/>
            <person name="Kyrpides N.C."/>
        </authorList>
    </citation>
    <scope>NUCLEOTIDE SEQUENCE</scope>
    <source>
        <strain evidence="3">DSM 17368 / JCM 12287 / NRRL B-23963</strain>
    </source>
</reference>
<keyword evidence="1" id="KW-0472">Membrane</keyword>
<organism evidence="2 3">
    <name type="scientific">Owenweeksia hongkongensis (strain DSM 17368 / CIP 108786 / JCM 12287 / NRRL B-23963 / UST20020801)</name>
    <dbReference type="NCBI Taxonomy" id="926562"/>
    <lineage>
        <taxon>Bacteria</taxon>
        <taxon>Pseudomonadati</taxon>
        <taxon>Bacteroidota</taxon>
        <taxon>Flavobacteriia</taxon>
        <taxon>Flavobacteriales</taxon>
        <taxon>Owenweeksiaceae</taxon>
        <taxon>Owenweeksia</taxon>
    </lineage>
</organism>
<accession>G8R7Q2</accession>
<proteinExistence type="predicted"/>
<protein>
    <submittedName>
        <fullName evidence="2">Uncharacterized protein</fullName>
    </submittedName>
</protein>
<feature type="transmembrane region" description="Helical" evidence="1">
    <location>
        <begin position="9"/>
        <end position="28"/>
    </location>
</feature>
<dbReference type="STRING" id="926562.Oweho_2463"/>
<keyword evidence="3" id="KW-1185">Reference proteome</keyword>
<dbReference type="EMBL" id="CP003156">
    <property type="protein sequence ID" value="AEV33433.1"/>
    <property type="molecule type" value="Genomic_DNA"/>
</dbReference>
<dbReference type="HOGENOM" id="CLU_2881560_0_0_10"/>
<sequence>MINSTKSRTLLITGLFMLAATQILYFYFQLPDMLHGLLVGISVGLTLTSLLPRKTLKKSKVRS</sequence>
<keyword evidence="1" id="KW-0812">Transmembrane</keyword>
<name>G8R7Q2_OWEHD</name>
<evidence type="ECO:0000313" key="3">
    <source>
        <dbReference type="Proteomes" id="UP000005631"/>
    </source>
</evidence>
<gene>
    <name evidence="2" type="ordered locus">Oweho_2463</name>
</gene>
<feature type="transmembrane region" description="Helical" evidence="1">
    <location>
        <begin position="34"/>
        <end position="52"/>
    </location>
</feature>
<dbReference type="AlphaFoldDB" id="G8R7Q2"/>
<evidence type="ECO:0000313" key="2">
    <source>
        <dbReference type="EMBL" id="AEV33433.1"/>
    </source>
</evidence>
<keyword evidence="1" id="KW-1133">Transmembrane helix</keyword>
<dbReference type="KEGG" id="oho:Oweho_2463"/>